<dbReference type="Proteomes" id="UP000663829">
    <property type="component" value="Unassembled WGS sequence"/>
</dbReference>
<dbReference type="EMBL" id="CAJOBC010132107">
    <property type="protein sequence ID" value="CAF4616472.1"/>
    <property type="molecule type" value="Genomic_DNA"/>
</dbReference>
<evidence type="ECO:0000313" key="2">
    <source>
        <dbReference type="EMBL" id="CAF4616472.1"/>
    </source>
</evidence>
<evidence type="ECO:0000313" key="1">
    <source>
        <dbReference type="EMBL" id="CAF1663298.1"/>
    </source>
</evidence>
<dbReference type="Proteomes" id="UP000681722">
    <property type="component" value="Unassembled WGS sequence"/>
</dbReference>
<dbReference type="EMBL" id="CAJNOQ010057017">
    <property type="protein sequence ID" value="CAF1663298.1"/>
    <property type="molecule type" value="Genomic_DNA"/>
</dbReference>
<organism evidence="1 3">
    <name type="scientific">Didymodactylos carnosus</name>
    <dbReference type="NCBI Taxonomy" id="1234261"/>
    <lineage>
        <taxon>Eukaryota</taxon>
        <taxon>Metazoa</taxon>
        <taxon>Spiralia</taxon>
        <taxon>Gnathifera</taxon>
        <taxon>Rotifera</taxon>
        <taxon>Eurotatoria</taxon>
        <taxon>Bdelloidea</taxon>
        <taxon>Philodinida</taxon>
        <taxon>Philodinidae</taxon>
        <taxon>Didymodactylos</taxon>
    </lineage>
</organism>
<gene>
    <name evidence="1" type="ORF">GPM918_LOCUS46053</name>
    <name evidence="2" type="ORF">SRO942_LOCUS49386</name>
</gene>
<evidence type="ECO:0000313" key="3">
    <source>
        <dbReference type="Proteomes" id="UP000663829"/>
    </source>
</evidence>
<sequence length="128" mass="15562">MHQLNTLFSNFPNLIELSLYCTFYSNYEKCLFDGLQWEKFILRYLPKLKICKLWFRINVMKLSEIDNINELIINFEQTTNIWKQRKWIVKCEKLKDELHLVVTIPEQTEQQLQVDITKRGAFCNDTYF</sequence>
<protein>
    <submittedName>
        <fullName evidence="1">Uncharacterized protein</fullName>
    </submittedName>
</protein>
<comment type="caution">
    <text evidence="1">The sequence shown here is derived from an EMBL/GenBank/DDBJ whole genome shotgun (WGS) entry which is preliminary data.</text>
</comment>
<dbReference type="AlphaFoldDB" id="A0A816FMN4"/>
<accession>A0A816FMN4</accession>
<reference evidence="1" key="1">
    <citation type="submission" date="2021-02" db="EMBL/GenBank/DDBJ databases">
        <authorList>
            <person name="Nowell W R."/>
        </authorList>
    </citation>
    <scope>NUCLEOTIDE SEQUENCE</scope>
</reference>
<keyword evidence="3" id="KW-1185">Reference proteome</keyword>
<name>A0A816FMN4_9BILA</name>
<proteinExistence type="predicted"/>